<keyword evidence="2" id="KW-1185">Reference proteome</keyword>
<name>A0A150GX38_GONPE</name>
<accession>A0A150GX38</accession>
<dbReference type="STRING" id="33097.A0A150GX38"/>
<gene>
    <name evidence="1" type="ORF">GPECTOR_5g339</name>
</gene>
<evidence type="ECO:0000313" key="2">
    <source>
        <dbReference type="Proteomes" id="UP000075714"/>
    </source>
</evidence>
<sequence>MKVRGKHKQRTKFVNLSTQAETPCCAEHSAFTGAHPAEVFGVPCLPETAFAAVQQHMLSSPSRY</sequence>
<comment type="caution">
    <text evidence="1">The sequence shown here is derived from an EMBL/GenBank/DDBJ whole genome shotgun (WGS) entry which is preliminary data.</text>
</comment>
<evidence type="ECO:0000313" key="1">
    <source>
        <dbReference type="EMBL" id="KXZ54248.1"/>
    </source>
</evidence>
<dbReference type="AlphaFoldDB" id="A0A150GX38"/>
<dbReference type="EMBL" id="LSYV01000006">
    <property type="protein sequence ID" value="KXZ54248.1"/>
    <property type="molecule type" value="Genomic_DNA"/>
</dbReference>
<organism evidence="1 2">
    <name type="scientific">Gonium pectorale</name>
    <name type="common">Green alga</name>
    <dbReference type="NCBI Taxonomy" id="33097"/>
    <lineage>
        <taxon>Eukaryota</taxon>
        <taxon>Viridiplantae</taxon>
        <taxon>Chlorophyta</taxon>
        <taxon>core chlorophytes</taxon>
        <taxon>Chlorophyceae</taxon>
        <taxon>CS clade</taxon>
        <taxon>Chlamydomonadales</taxon>
        <taxon>Volvocaceae</taxon>
        <taxon>Gonium</taxon>
    </lineage>
</organism>
<dbReference type="Proteomes" id="UP000075714">
    <property type="component" value="Unassembled WGS sequence"/>
</dbReference>
<reference evidence="2" key="1">
    <citation type="journal article" date="2016" name="Nat. Commun.">
        <title>The Gonium pectorale genome demonstrates co-option of cell cycle regulation during the evolution of multicellularity.</title>
        <authorList>
            <person name="Hanschen E.R."/>
            <person name="Marriage T.N."/>
            <person name="Ferris P.J."/>
            <person name="Hamaji T."/>
            <person name="Toyoda A."/>
            <person name="Fujiyama A."/>
            <person name="Neme R."/>
            <person name="Noguchi H."/>
            <person name="Minakuchi Y."/>
            <person name="Suzuki M."/>
            <person name="Kawai-Toyooka H."/>
            <person name="Smith D.R."/>
            <person name="Sparks H."/>
            <person name="Anderson J."/>
            <person name="Bakaric R."/>
            <person name="Luria V."/>
            <person name="Karger A."/>
            <person name="Kirschner M.W."/>
            <person name="Durand P.M."/>
            <person name="Michod R.E."/>
            <person name="Nozaki H."/>
            <person name="Olson B.J."/>
        </authorList>
    </citation>
    <scope>NUCLEOTIDE SEQUENCE [LARGE SCALE GENOMIC DNA]</scope>
    <source>
        <strain evidence="2">NIES-2863</strain>
    </source>
</reference>
<proteinExistence type="predicted"/>
<dbReference type="OrthoDB" id="10265903at2759"/>
<protein>
    <submittedName>
        <fullName evidence="1">MRPL36 protein</fullName>
    </submittedName>
</protein>